<reference evidence="1 2" key="1">
    <citation type="submission" date="2022-06" db="EMBL/GenBank/DDBJ databases">
        <title>Isolation of gut microbiota from human fecal samples.</title>
        <authorList>
            <person name="Pamer E.G."/>
            <person name="Barat B."/>
            <person name="Waligurski E."/>
            <person name="Medina S."/>
            <person name="Paddock L."/>
            <person name="Mostad J."/>
        </authorList>
    </citation>
    <scope>NUCLEOTIDE SEQUENCE [LARGE SCALE GENOMIC DNA]</scope>
    <source>
        <strain evidence="1 2">DFI.7.95</strain>
    </source>
</reference>
<protein>
    <submittedName>
        <fullName evidence="1">Uncharacterized protein</fullName>
    </submittedName>
</protein>
<comment type="caution">
    <text evidence="1">The sequence shown here is derived from an EMBL/GenBank/DDBJ whole genome shotgun (WGS) entry which is preliminary data.</text>
</comment>
<evidence type="ECO:0000313" key="2">
    <source>
        <dbReference type="Proteomes" id="UP001524478"/>
    </source>
</evidence>
<keyword evidence="2" id="KW-1185">Reference proteome</keyword>
<dbReference type="EMBL" id="JANGAC010000002">
    <property type="protein sequence ID" value="MCQ4922295.1"/>
    <property type="molecule type" value="Genomic_DNA"/>
</dbReference>
<gene>
    <name evidence="1" type="ORF">NE686_04305</name>
</gene>
<dbReference type="Proteomes" id="UP001524478">
    <property type="component" value="Unassembled WGS sequence"/>
</dbReference>
<organism evidence="1 2">
    <name type="scientific">Tissierella carlieri</name>
    <dbReference type="NCBI Taxonomy" id="689904"/>
    <lineage>
        <taxon>Bacteria</taxon>
        <taxon>Bacillati</taxon>
        <taxon>Bacillota</taxon>
        <taxon>Tissierellia</taxon>
        <taxon>Tissierellales</taxon>
        <taxon>Tissierellaceae</taxon>
        <taxon>Tissierella</taxon>
    </lineage>
</organism>
<evidence type="ECO:0000313" key="1">
    <source>
        <dbReference type="EMBL" id="MCQ4922295.1"/>
    </source>
</evidence>
<proteinExistence type="predicted"/>
<sequence length="229" mass="26595">MSKLFMYGTSLEGIEQLMVMVPNFQPRRNGIVINNYFNCEGGVKDCNSSLINVSNRCNDCGYIHSSFLSNMDKVSYKGLINECFRKIRNYSLKDRLKHLTDSFKGEVFLNSNHKERFYRVLYEQDLDIYDISPRYIAVIFLLTYDETLWNLLEHTVKPNGFDFNKCNLKQISTEGYAIYQMAKTIWTGKESIEISEIADVDLIDDKAFKVIINASLITRYGTDIFLITK</sequence>
<accession>A0ABT1S752</accession>
<dbReference type="RefSeq" id="WP_256310577.1">
    <property type="nucleotide sequence ID" value="NZ_JANGAC010000002.1"/>
</dbReference>
<name>A0ABT1S752_9FIRM</name>